<keyword evidence="2" id="KW-1185">Reference proteome</keyword>
<dbReference type="AlphaFoldDB" id="A0A6L5XEH0"/>
<dbReference type="RefSeq" id="WP_154328822.1">
    <property type="nucleotide sequence ID" value="NZ_CP045696.1"/>
</dbReference>
<evidence type="ECO:0000313" key="1">
    <source>
        <dbReference type="EMBL" id="MSS18185.1"/>
    </source>
</evidence>
<organism evidence="1 2">
    <name type="scientific">Sodaliphilus pleomorphus</name>
    <dbReference type="NCBI Taxonomy" id="2606626"/>
    <lineage>
        <taxon>Bacteria</taxon>
        <taxon>Pseudomonadati</taxon>
        <taxon>Bacteroidota</taxon>
        <taxon>Bacteroidia</taxon>
        <taxon>Bacteroidales</taxon>
        <taxon>Muribaculaceae</taxon>
        <taxon>Sodaliphilus</taxon>
    </lineage>
</organism>
<evidence type="ECO:0008006" key="3">
    <source>
        <dbReference type="Google" id="ProtNLM"/>
    </source>
</evidence>
<dbReference type="EMBL" id="VULT01000017">
    <property type="protein sequence ID" value="MSS18185.1"/>
    <property type="molecule type" value="Genomic_DNA"/>
</dbReference>
<evidence type="ECO:0000313" key="2">
    <source>
        <dbReference type="Proteomes" id="UP000483362"/>
    </source>
</evidence>
<name>A0A6L5XEH0_9BACT</name>
<protein>
    <recommendedName>
        <fullName evidence="3">SPASM domain-containing protein</fullName>
    </recommendedName>
</protein>
<gene>
    <name evidence="1" type="ORF">FYJ29_10505</name>
</gene>
<proteinExistence type="predicted"/>
<dbReference type="Proteomes" id="UP000483362">
    <property type="component" value="Unassembled WGS sequence"/>
</dbReference>
<comment type="caution">
    <text evidence="1">The sequence shown here is derived from an EMBL/GenBank/DDBJ whole genome shotgun (WGS) entry which is preliminary data.</text>
</comment>
<sequence>MCSHCNILPICGGGCPNERAKSKGKERPCPAEKYKINDIITKLYDNQ</sequence>
<accession>A0A6L5XEH0</accession>
<reference evidence="1 2" key="1">
    <citation type="submission" date="2019-08" db="EMBL/GenBank/DDBJ databases">
        <title>In-depth cultivation of the pig gut microbiome towards novel bacterial diversity and tailored functional studies.</title>
        <authorList>
            <person name="Wylensek D."/>
            <person name="Hitch T.C.A."/>
            <person name="Clavel T."/>
        </authorList>
    </citation>
    <scope>NUCLEOTIDE SEQUENCE [LARGE SCALE GENOMIC DNA]</scope>
    <source>
        <strain evidence="1 2">Oil-RF-744-WCA-WT-10</strain>
    </source>
</reference>